<keyword evidence="1" id="KW-0472">Membrane</keyword>
<dbReference type="AlphaFoldDB" id="A0AAN6UAV6"/>
<keyword evidence="1" id="KW-0812">Transmembrane</keyword>
<keyword evidence="1" id="KW-1133">Transmembrane helix</keyword>
<reference evidence="2" key="1">
    <citation type="journal article" date="2023" name="Mol. Phylogenet. Evol.">
        <title>Genome-scale phylogeny and comparative genomics of the fungal order Sordariales.</title>
        <authorList>
            <person name="Hensen N."/>
            <person name="Bonometti L."/>
            <person name="Westerberg I."/>
            <person name="Brannstrom I.O."/>
            <person name="Guillou S."/>
            <person name="Cros-Aarteil S."/>
            <person name="Calhoun S."/>
            <person name="Haridas S."/>
            <person name="Kuo A."/>
            <person name="Mondo S."/>
            <person name="Pangilinan J."/>
            <person name="Riley R."/>
            <person name="LaButti K."/>
            <person name="Andreopoulos B."/>
            <person name="Lipzen A."/>
            <person name="Chen C."/>
            <person name="Yan M."/>
            <person name="Daum C."/>
            <person name="Ng V."/>
            <person name="Clum A."/>
            <person name="Steindorff A."/>
            <person name="Ohm R.A."/>
            <person name="Martin F."/>
            <person name="Silar P."/>
            <person name="Natvig D.O."/>
            <person name="Lalanne C."/>
            <person name="Gautier V."/>
            <person name="Ament-Velasquez S.L."/>
            <person name="Kruys A."/>
            <person name="Hutchinson M.I."/>
            <person name="Powell A.J."/>
            <person name="Barry K."/>
            <person name="Miller A.N."/>
            <person name="Grigoriev I.V."/>
            <person name="Debuchy R."/>
            <person name="Gladieux P."/>
            <person name="Hiltunen Thoren M."/>
            <person name="Johannesson H."/>
        </authorList>
    </citation>
    <scope>NUCLEOTIDE SEQUENCE</scope>
    <source>
        <strain evidence="2">CBS 731.68</strain>
    </source>
</reference>
<evidence type="ECO:0000313" key="2">
    <source>
        <dbReference type="EMBL" id="KAK4129250.1"/>
    </source>
</evidence>
<organism evidence="2 3">
    <name type="scientific">Parathielavia appendiculata</name>
    <dbReference type="NCBI Taxonomy" id="2587402"/>
    <lineage>
        <taxon>Eukaryota</taxon>
        <taxon>Fungi</taxon>
        <taxon>Dikarya</taxon>
        <taxon>Ascomycota</taxon>
        <taxon>Pezizomycotina</taxon>
        <taxon>Sordariomycetes</taxon>
        <taxon>Sordariomycetidae</taxon>
        <taxon>Sordariales</taxon>
        <taxon>Chaetomiaceae</taxon>
        <taxon>Parathielavia</taxon>
    </lineage>
</organism>
<accession>A0AAN6UAV6</accession>
<evidence type="ECO:0000313" key="3">
    <source>
        <dbReference type="Proteomes" id="UP001302602"/>
    </source>
</evidence>
<dbReference type="Proteomes" id="UP001302602">
    <property type="component" value="Unassembled WGS sequence"/>
</dbReference>
<dbReference type="GeneID" id="87828615"/>
<comment type="caution">
    <text evidence="2">The sequence shown here is derived from an EMBL/GenBank/DDBJ whole genome shotgun (WGS) entry which is preliminary data.</text>
</comment>
<gene>
    <name evidence="2" type="ORF">N657DRAFT_639833</name>
</gene>
<evidence type="ECO:0000256" key="1">
    <source>
        <dbReference type="SAM" id="Phobius"/>
    </source>
</evidence>
<keyword evidence="3" id="KW-1185">Reference proteome</keyword>
<name>A0AAN6UAV6_9PEZI</name>
<feature type="transmembrane region" description="Helical" evidence="1">
    <location>
        <begin position="20"/>
        <end position="38"/>
    </location>
</feature>
<dbReference type="RefSeq" id="XP_062653021.1">
    <property type="nucleotide sequence ID" value="XM_062791846.1"/>
</dbReference>
<dbReference type="EMBL" id="MU853223">
    <property type="protein sequence ID" value="KAK4129250.1"/>
    <property type="molecule type" value="Genomic_DNA"/>
</dbReference>
<sequence length="143" mass="15412">MSKVRRYDEPSGGDTTVVDVASGFAADIVFIHFVRILISGSTIQRNQLIVAAVDTRAALLHAPADRYHHLSNPSLAFFTKRQASKSHKAPSIVELPTKAWQSGNTTASKMATCALYKPNAGFAPKSPIVQMNPSYCEGNEPPG</sequence>
<reference evidence="2" key="2">
    <citation type="submission" date="2023-05" db="EMBL/GenBank/DDBJ databases">
        <authorList>
            <consortium name="Lawrence Berkeley National Laboratory"/>
            <person name="Steindorff A."/>
            <person name="Hensen N."/>
            <person name="Bonometti L."/>
            <person name="Westerberg I."/>
            <person name="Brannstrom I.O."/>
            <person name="Guillou S."/>
            <person name="Cros-Aarteil S."/>
            <person name="Calhoun S."/>
            <person name="Haridas S."/>
            <person name="Kuo A."/>
            <person name="Mondo S."/>
            <person name="Pangilinan J."/>
            <person name="Riley R."/>
            <person name="Labutti K."/>
            <person name="Andreopoulos B."/>
            <person name="Lipzen A."/>
            <person name="Chen C."/>
            <person name="Yanf M."/>
            <person name="Daum C."/>
            <person name="Ng V."/>
            <person name="Clum A."/>
            <person name="Ohm R."/>
            <person name="Martin F."/>
            <person name="Silar P."/>
            <person name="Natvig D."/>
            <person name="Lalanne C."/>
            <person name="Gautier V."/>
            <person name="Ament-Velasquez S.L."/>
            <person name="Kruys A."/>
            <person name="Hutchinson M.I."/>
            <person name="Powell A.J."/>
            <person name="Barry K."/>
            <person name="Miller A.N."/>
            <person name="Grigoriev I.V."/>
            <person name="Debuchy R."/>
            <person name="Gladieux P."/>
            <person name="Thoren M.H."/>
            <person name="Johannesson H."/>
        </authorList>
    </citation>
    <scope>NUCLEOTIDE SEQUENCE</scope>
    <source>
        <strain evidence="2">CBS 731.68</strain>
    </source>
</reference>
<proteinExistence type="predicted"/>
<protein>
    <submittedName>
        <fullName evidence="2">Uncharacterized protein</fullName>
    </submittedName>
</protein>